<keyword evidence="1" id="KW-0472">Membrane</keyword>
<dbReference type="EMBL" id="JACCFP010000001">
    <property type="protein sequence ID" value="NYJ00336.1"/>
    <property type="molecule type" value="Genomic_DNA"/>
</dbReference>
<dbReference type="InterPro" id="IPR012495">
    <property type="entry name" value="TadE-like_dom"/>
</dbReference>
<name>A0A853BZY5_9ACTN</name>
<keyword evidence="4" id="KW-1185">Reference proteome</keyword>
<reference evidence="3 4" key="1">
    <citation type="submission" date="2020-07" db="EMBL/GenBank/DDBJ databases">
        <title>Sequencing the genomes of 1000 actinobacteria strains.</title>
        <authorList>
            <person name="Klenk H.-P."/>
        </authorList>
    </citation>
    <scope>NUCLEOTIDE SEQUENCE [LARGE SCALE GENOMIC DNA]</scope>
    <source>
        <strain evidence="3 4">DSM 103833</strain>
    </source>
</reference>
<protein>
    <submittedName>
        <fullName evidence="3">Flp pilus assembly protein TadG</fullName>
    </submittedName>
</protein>
<feature type="domain" description="TadE-like" evidence="2">
    <location>
        <begin position="11"/>
        <end position="53"/>
    </location>
</feature>
<evidence type="ECO:0000259" key="2">
    <source>
        <dbReference type="Pfam" id="PF07811"/>
    </source>
</evidence>
<feature type="transmembrane region" description="Helical" evidence="1">
    <location>
        <begin position="12"/>
        <end position="36"/>
    </location>
</feature>
<keyword evidence="1" id="KW-0812">Transmembrane</keyword>
<evidence type="ECO:0000313" key="3">
    <source>
        <dbReference type="EMBL" id="NYJ00336.1"/>
    </source>
</evidence>
<sequence length="129" mass="13041">MSAMRLRDQRGSAVVDFVLVMVVLVPLVLGIIQVGLVMHVRATLAAAASEGARLAATVDRGPGDGVALTRSQIDAALAGTYAQHVSARPITIDGQPGIAITVRAEVPALGLGGPGVALSVTGRAVEEVP</sequence>
<proteinExistence type="predicted"/>
<accession>A0A853BZY5</accession>
<keyword evidence="1" id="KW-1133">Transmembrane helix</keyword>
<evidence type="ECO:0000256" key="1">
    <source>
        <dbReference type="SAM" id="Phobius"/>
    </source>
</evidence>
<dbReference type="Proteomes" id="UP000530424">
    <property type="component" value="Unassembled WGS sequence"/>
</dbReference>
<dbReference type="AlphaFoldDB" id="A0A853BZY5"/>
<organism evidence="3 4">
    <name type="scientific">Nocardioides thalensis</name>
    <dbReference type="NCBI Taxonomy" id="1914755"/>
    <lineage>
        <taxon>Bacteria</taxon>
        <taxon>Bacillati</taxon>
        <taxon>Actinomycetota</taxon>
        <taxon>Actinomycetes</taxon>
        <taxon>Propionibacteriales</taxon>
        <taxon>Nocardioidaceae</taxon>
        <taxon>Nocardioides</taxon>
    </lineage>
</organism>
<comment type="caution">
    <text evidence="3">The sequence shown here is derived from an EMBL/GenBank/DDBJ whole genome shotgun (WGS) entry which is preliminary data.</text>
</comment>
<dbReference type="Pfam" id="PF07811">
    <property type="entry name" value="TadE"/>
    <property type="match status" value="1"/>
</dbReference>
<evidence type="ECO:0000313" key="4">
    <source>
        <dbReference type="Proteomes" id="UP000530424"/>
    </source>
</evidence>
<gene>
    <name evidence="3" type="ORF">HNR19_001034</name>
</gene>